<reference evidence="4" key="3">
    <citation type="submission" date="2022-09" db="EMBL/GenBank/DDBJ databases">
        <title>Complete genome sequence of Vulcanisaeta souniana.</title>
        <authorList>
            <person name="Kato S."/>
            <person name="Itoh T."/>
            <person name="Ohkuma M."/>
        </authorList>
    </citation>
    <scope>NUCLEOTIDE SEQUENCE [LARGE SCALE GENOMIC DNA]</scope>
    <source>
        <strain evidence="4">JCM 11219</strain>
    </source>
</reference>
<evidence type="ECO:0000313" key="2">
    <source>
        <dbReference type="EMBL" id="GGI83588.1"/>
    </source>
</evidence>
<reference evidence="2" key="2">
    <citation type="submission" date="2020-09" db="EMBL/GenBank/DDBJ databases">
        <authorList>
            <person name="Sun Q."/>
            <person name="Ohkuma M."/>
        </authorList>
    </citation>
    <scope>NUCLEOTIDE SEQUENCE</scope>
    <source>
        <strain evidence="2">JCM 11219</strain>
    </source>
</reference>
<protein>
    <submittedName>
        <fullName evidence="2">Uncharacterized protein</fullName>
    </submittedName>
</protein>
<dbReference type="AlphaFoldDB" id="A0A830EJP3"/>
<gene>
    <name evidence="2" type="ORF">GCM10007112_20490</name>
    <name evidence="1" type="ORF">Vsou_21030</name>
</gene>
<dbReference type="EMBL" id="BMNM01000010">
    <property type="protein sequence ID" value="GGI83588.1"/>
    <property type="molecule type" value="Genomic_DNA"/>
</dbReference>
<dbReference type="EMBL" id="AP026830">
    <property type="protein sequence ID" value="BDR93010.1"/>
    <property type="molecule type" value="Genomic_DNA"/>
</dbReference>
<sequence length="147" mass="16953">MNSLIVNNDDLIKKLIKLIDDKWVSIEEIEGALGIRISIEMLNKLSKTGLFEVIYSTLDDTFYIRRVVKSYPTRELGNPGNEKKTNLQVVVDRIRSEIQEMVPKPAFEDWLSNNVPDNWRLIYNQLLNDGVIEEVIVSGMVFVKVNK</sequence>
<dbReference type="GeneID" id="76207645"/>
<reference evidence="1" key="4">
    <citation type="journal article" date="2023" name="Microbiol. Resour. Announc.">
        <title>Complete Genome Sequence of Vulcanisaeta souniana Strain IC-059, a Hyperthermophilic Archaeon Isolated from Hot Spring Water in Japan.</title>
        <authorList>
            <person name="Kato S."/>
            <person name="Itoh T."/>
            <person name="Wu L."/>
            <person name="Ma J."/>
            <person name="Ohkuma M."/>
        </authorList>
    </citation>
    <scope>NUCLEOTIDE SEQUENCE</scope>
    <source>
        <strain evidence="1">JCM 11219</strain>
    </source>
</reference>
<evidence type="ECO:0000313" key="4">
    <source>
        <dbReference type="Proteomes" id="UP001060771"/>
    </source>
</evidence>
<name>A0A830EJP3_9CREN</name>
<dbReference type="Proteomes" id="UP001060771">
    <property type="component" value="Chromosome"/>
</dbReference>
<accession>A0A830EJP3</accession>
<evidence type="ECO:0000313" key="1">
    <source>
        <dbReference type="EMBL" id="BDR93010.1"/>
    </source>
</evidence>
<dbReference type="RefSeq" id="WP_229709912.1">
    <property type="nucleotide sequence ID" value="NZ_AP026830.1"/>
</dbReference>
<dbReference type="Proteomes" id="UP000657075">
    <property type="component" value="Unassembled WGS sequence"/>
</dbReference>
<reference evidence="2" key="1">
    <citation type="journal article" date="2014" name="Int. J. Syst. Evol. Microbiol.">
        <title>Complete genome sequence of Corynebacterium casei LMG S-19264T (=DSM 44701T), isolated from a smear-ripened cheese.</title>
        <authorList>
            <consortium name="US DOE Joint Genome Institute (JGI-PGF)"/>
            <person name="Walter F."/>
            <person name="Albersmeier A."/>
            <person name="Kalinowski J."/>
            <person name="Ruckert C."/>
        </authorList>
    </citation>
    <scope>NUCLEOTIDE SEQUENCE</scope>
    <source>
        <strain evidence="2">JCM 11219</strain>
    </source>
</reference>
<evidence type="ECO:0000313" key="3">
    <source>
        <dbReference type="Proteomes" id="UP000657075"/>
    </source>
</evidence>
<organism evidence="2 3">
    <name type="scientific">Vulcanisaeta souniana JCM 11219</name>
    <dbReference type="NCBI Taxonomy" id="1293586"/>
    <lineage>
        <taxon>Archaea</taxon>
        <taxon>Thermoproteota</taxon>
        <taxon>Thermoprotei</taxon>
        <taxon>Thermoproteales</taxon>
        <taxon>Thermoproteaceae</taxon>
        <taxon>Vulcanisaeta</taxon>
    </lineage>
</organism>
<proteinExistence type="predicted"/>
<keyword evidence="4" id="KW-1185">Reference proteome</keyword>